<dbReference type="EMBL" id="UINC01103814">
    <property type="protein sequence ID" value="SVC66486.1"/>
    <property type="molecule type" value="Genomic_DNA"/>
</dbReference>
<dbReference type="GO" id="GO:0036088">
    <property type="term" value="P:D-serine catabolic process"/>
    <property type="evidence" value="ECO:0007669"/>
    <property type="project" value="TreeGrafter"/>
</dbReference>
<gene>
    <name evidence="2" type="ORF">METZ01_LOCUS319340</name>
</gene>
<evidence type="ECO:0000313" key="2">
    <source>
        <dbReference type="EMBL" id="SVC66486.1"/>
    </source>
</evidence>
<dbReference type="InterPro" id="IPR029066">
    <property type="entry name" value="PLP-binding_barrel"/>
</dbReference>
<dbReference type="SUPFAM" id="SSF51419">
    <property type="entry name" value="PLP-binding barrel"/>
    <property type="match status" value="1"/>
</dbReference>
<name>A0A382NZL2_9ZZZZ</name>
<accession>A0A382NZL2</accession>
<protein>
    <recommendedName>
        <fullName evidence="1">Alanine racemase N-terminal domain-containing protein</fullName>
    </recommendedName>
</protein>
<dbReference type="Pfam" id="PF01168">
    <property type="entry name" value="Ala_racemase_N"/>
    <property type="match status" value="1"/>
</dbReference>
<feature type="non-terminal residue" evidence="2">
    <location>
        <position position="171"/>
    </location>
</feature>
<dbReference type="InterPro" id="IPR051466">
    <property type="entry name" value="D-amino_acid_metab_enzyme"/>
</dbReference>
<dbReference type="InterPro" id="IPR001608">
    <property type="entry name" value="Ala_racemase_N"/>
</dbReference>
<dbReference type="PANTHER" id="PTHR28004:SF2">
    <property type="entry name" value="D-SERINE DEHYDRATASE"/>
    <property type="match status" value="1"/>
</dbReference>
<sequence length="171" mass="17867">MIEHDPYFIADPDAIETPAMVVFEAQVDANIAALCKLVDGGSNLMAHVKTHKSAAIVRKQLAAGIAGFKCATLRELEMALDAGASEAILAYSMVQHLKVGRFAKIADTHPEARVCATAGDAAHVEALAAAAASRNRPLLVMLDLDVGMHRTGAALQGAAEQVYGAIHNTPG</sequence>
<evidence type="ECO:0000259" key="1">
    <source>
        <dbReference type="Pfam" id="PF01168"/>
    </source>
</evidence>
<feature type="domain" description="Alanine racemase N-terminal" evidence="1">
    <location>
        <begin position="26"/>
        <end position="170"/>
    </location>
</feature>
<reference evidence="2" key="1">
    <citation type="submission" date="2018-05" db="EMBL/GenBank/DDBJ databases">
        <authorList>
            <person name="Lanie J.A."/>
            <person name="Ng W.-L."/>
            <person name="Kazmierczak K.M."/>
            <person name="Andrzejewski T.M."/>
            <person name="Davidsen T.M."/>
            <person name="Wayne K.J."/>
            <person name="Tettelin H."/>
            <person name="Glass J.I."/>
            <person name="Rusch D."/>
            <person name="Podicherti R."/>
            <person name="Tsui H.-C.T."/>
            <person name="Winkler M.E."/>
        </authorList>
    </citation>
    <scope>NUCLEOTIDE SEQUENCE</scope>
</reference>
<organism evidence="2">
    <name type="scientific">marine metagenome</name>
    <dbReference type="NCBI Taxonomy" id="408172"/>
    <lineage>
        <taxon>unclassified sequences</taxon>
        <taxon>metagenomes</taxon>
        <taxon>ecological metagenomes</taxon>
    </lineage>
</organism>
<dbReference type="PANTHER" id="PTHR28004">
    <property type="entry name" value="ZGC:162816-RELATED"/>
    <property type="match status" value="1"/>
</dbReference>
<dbReference type="AlphaFoldDB" id="A0A382NZL2"/>
<dbReference type="Gene3D" id="3.20.20.10">
    <property type="entry name" value="Alanine racemase"/>
    <property type="match status" value="1"/>
</dbReference>
<proteinExistence type="predicted"/>
<dbReference type="GO" id="GO:0008721">
    <property type="term" value="F:D-serine ammonia-lyase activity"/>
    <property type="evidence" value="ECO:0007669"/>
    <property type="project" value="TreeGrafter"/>
</dbReference>